<protein>
    <submittedName>
        <fullName evidence="1">Uncharacterized protein</fullName>
    </submittedName>
</protein>
<comment type="caution">
    <text evidence="1">The sequence shown here is derived from an EMBL/GenBank/DDBJ whole genome shotgun (WGS) entry which is preliminary data.</text>
</comment>
<reference evidence="1 2" key="1">
    <citation type="submission" date="2015-02" db="EMBL/GenBank/DDBJ databases">
        <title>Genome Sequencing of Rickettsiales.</title>
        <authorList>
            <person name="Daugherty S.C."/>
            <person name="Su Q."/>
            <person name="Abolude K."/>
            <person name="Beier-Sexton M."/>
            <person name="Carlyon J.A."/>
            <person name="Carter R."/>
            <person name="Day N.P."/>
            <person name="Dumler S.J."/>
            <person name="Dyachenko V."/>
            <person name="Godinez A."/>
            <person name="Kurtti T.J."/>
            <person name="Lichay M."/>
            <person name="Mullins K.E."/>
            <person name="Ott S."/>
            <person name="Pappas-Brown V."/>
            <person name="Paris D.H."/>
            <person name="Patel P."/>
            <person name="Richards A.L."/>
            <person name="Sadzewicz L."/>
            <person name="Sears K."/>
            <person name="Seidman D."/>
            <person name="Sengamalay N."/>
            <person name="Stenos J."/>
            <person name="Tallon L.J."/>
            <person name="Vincent G."/>
            <person name="Fraser C.M."/>
            <person name="Munderloh U."/>
            <person name="Dunning-Hotopp J.C."/>
        </authorList>
    </citation>
    <scope>NUCLEOTIDE SEQUENCE [LARGE SCALE GENOMIC DNA]</scope>
    <source>
        <strain evidence="1 2">Gilliam</strain>
    </source>
</reference>
<dbReference type="PATRIC" id="fig|1359184.3.peg.2237"/>
<proteinExistence type="predicted"/>
<evidence type="ECO:0000313" key="1">
    <source>
        <dbReference type="EMBL" id="KJV53703.1"/>
    </source>
</evidence>
<name>A0A0F3MD55_ORITS</name>
<accession>A0A0F3MD55</accession>
<sequence>MKDNVKLRNVPCIKILKNFQHYSEKGKEENIALPEKNSSQPETFFRDIYRYIKKSKISRSTEGELVENKKNENEEQNFQNVDDFEKIYKLKIAIKTLNR</sequence>
<organism evidence="1 2">
    <name type="scientific">Orientia tsutsugamushi str. Gilliam</name>
    <dbReference type="NCBI Taxonomy" id="1359184"/>
    <lineage>
        <taxon>Bacteria</taxon>
        <taxon>Pseudomonadati</taxon>
        <taxon>Pseudomonadota</taxon>
        <taxon>Alphaproteobacteria</taxon>
        <taxon>Rickettsiales</taxon>
        <taxon>Rickettsiaceae</taxon>
        <taxon>Rickettsieae</taxon>
        <taxon>Orientia</taxon>
    </lineage>
</organism>
<gene>
    <name evidence="1" type="ORF">OTSGILL_0520</name>
</gene>
<dbReference type="Proteomes" id="UP000033769">
    <property type="component" value="Unassembled WGS sequence"/>
</dbReference>
<evidence type="ECO:0000313" key="2">
    <source>
        <dbReference type="Proteomes" id="UP000033769"/>
    </source>
</evidence>
<dbReference type="EMBL" id="LANO01000005">
    <property type="protein sequence ID" value="KJV53703.1"/>
    <property type="molecule type" value="Genomic_DNA"/>
</dbReference>
<dbReference type="AlphaFoldDB" id="A0A0F3MD55"/>